<feature type="transmembrane region" description="Helical" evidence="5">
    <location>
        <begin position="153"/>
        <end position="172"/>
    </location>
</feature>
<feature type="transmembrane region" description="Helical" evidence="5">
    <location>
        <begin position="321"/>
        <end position="339"/>
    </location>
</feature>
<accession>A0A5B7SXW5</accession>
<feature type="transmembrane region" description="Helical" evidence="5">
    <location>
        <begin position="43"/>
        <end position="63"/>
    </location>
</feature>
<dbReference type="PIRSF" id="PIRSF006060">
    <property type="entry name" value="AA_transporter"/>
    <property type="match status" value="1"/>
</dbReference>
<keyword evidence="3 5" id="KW-1133">Transmembrane helix</keyword>
<evidence type="ECO:0000256" key="5">
    <source>
        <dbReference type="SAM" id="Phobius"/>
    </source>
</evidence>
<proteinExistence type="predicted"/>
<evidence type="ECO:0000256" key="3">
    <source>
        <dbReference type="ARBA" id="ARBA00022989"/>
    </source>
</evidence>
<keyword evidence="4 5" id="KW-0472">Membrane</keyword>
<feature type="transmembrane region" description="Helical" evidence="5">
    <location>
        <begin position="276"/>
        <end position="295"/>
    </location>
</feature>
<feature type="transmembrane region" description="Helical" evidence="5">
    <location>
        <begin position="405"/>
        <end position="422"/>
    </location>
</feature>
<organism evidence="6 7">
    <name type="scientific">Aggregatimonas sangjinii</name>
    <dbReference type="NCBI Taxonomy" id="2583587"/>
    <lineage>
        <taxon>Bacteria</taxon>
        <taxon>Pseudomonadati</taxon>
        <taxon>Bacteroidota</taxon>
        <taxon>Flavobacteriia</taxon>
        <taxon>Flavobacteriales</taxon>
        <taxon>Flavobacteriaceae</taxon>
        <taxon>Aggregatimonas</taxon>
    </lineage>
</organism>
<dbReference type="Proteomes" id="UP000310017">
    <property type="component" value="Chromosome"/>
</dbReference>
<reference evidence="6 7" key="1">
    <citation type="submission" date="2019-05" db="EMBL/GenBank/DDBJ databases">
        <title>Genome sequencing of F202Z8.</title>
        <authorList>
            <person name="Kwon Y.M."/>
        </authorList>
    </citation>
    <scope>NUCLEOTIDE SEQUENCE [LARGE SCALE GENOMIC DNA]</scope>
    <source>
        <strain evidence="6 7">F202Z8</strain>
    </source>
</reference>
<feature type="transmembrane region" description="Helical" evidence="5">
    <location>
        <begin position="12"/>
        <end position="31"/>
    </location>
</feature>
<dbReference type="GO" id="GO:0015179">
    <property type="term" value="F:L-amino acid transmembrane transporter activity"/>
    <property type="evidence" value="ECO:0007669"/>
    <property type="project" value="TreeGrafter"/>
</dbReference>
<feature type="transmembrane region" description="Helical" evidence="5">
    <location>
        <begin position="124"/>
        <end position="141"/>
    </location>
</feature>
<feature type="transmembrane region" description="Helical" evidence="5">
    <location>
        <begin position="226"/>
        <end position="245"/>
    </location>
</feature>
<evidence type="ECO:0000256" key="2">
    <source>
        <dbReference type="ARBA" id="ARBA00022692"/>
    </source>
</evidence>
<feature type="transmembrane region" description="Helical" evidence="5">
    <location>
        <begin position="345"/>
        <end position="368"/>
    </location>
</feature>
<evidence type="ECO:0000313" key="7">
    <source>
        <dbReference type="Proteomes" id="UP000310017"/>
    </source>
</evidence>
<evidence type="ECO:0000256" key="4">
    <source>
        <dbReference type="ARBA" id="ARBA00023136"/>
    </source>
</evidence>
<dbReference type="PANTHER" id="PTHR11785">
    <property type="entry name" value="AMINO ACID TRANSPORTER"/>
    <property type="match status" value="1"/>
</dbReference>
<dbReference type="Pfam" id="PF13520">
    <property type="entry name" value="AA_permease_2"/>
    <property type="match status" value="1"/>
</dbReference>
<dbReference type="AlphaFoldDB" id="A0A5B7SXW5"/>
<name>A0A5B7SXW5_9FLAO</name>
<feature type="transmembrane region" description="Helical" evidence="5">
    <location>
        <begin position="380"/>
        <end position="399"/>
    </location>
</feature>
<dbReference type="GO" id="GO:0016020">
    <property type="term" value="C:membrane"/>
    <property type="evidence" value="ECO:0007669"/>
    <property type="project" value="UniProtKB-SubCell"/>
</dbReference>
<dbReference type="KEGG" id="asag:FGM00_18075"/>
<feature type="transmembrane region" description="Helical" evidence="5">
    <location>
        <begin position="84"/>
        <end position="104"/>
    </location>
</feature>
<dbReference type="InterPro" id="IPR002293">
    <property type="entry name" value="AA/rel_permease1"/>
</dbReference>
<gene>
    <name evidence="6" type="ORF">FGM00_18075</name>
</gene>
<dbReference type="Gene3D" id="1.20.1740.10">
    <property type="entry name" value="Amino acid/polyamine transporter I"/>
    <property type="match status" value="1"/>
</dbReference>
<evidence type="ECO:0000313" key="6">
    <source>
        <dbReference type="EMBL" id="QCX01928.1"/>
    </source>
</evidence>
<dbReference type="PANTHER" id="PTHR11785:SF512">
    <property type="entry name" value="SOBREMESA, ISOFORM B"/>
    <property type="match status" value="1"/>
</dbReference>
<sequence>MIPKQKIGWTTAAALVISSMIGTGVFTSLGFQVAEIQNTWSIVWLWGLGGVFALIGAFTYAELGTHFDESGGDYIFLSKLIHPLVGYVYAWISLTVGFTAPIAISVMAMKSYLSPINPALFTDWFGVGVILLLAALHSVSIGQSGKFHNISTAFKIGFLLLLIILGLVYAPVPENAIDWSAAWQNEVLLPGFAVSLLYVTYAYTGWNSAAYIVDEIKDVRRNLPKALIVGTAFVTLLYVLIQIVFLKHASVAQLSGNVEVAFIAFQNLFGNEIGRWISYGIAIQLIATVSAYLWIGSRVTFAMAKDHSLWRKLAVKNANGVPVRALWFQAGVSILLTLTGTFEEVLLYASFVLQLMGTLTVASVFWLKRREGAYRSPLKPFLQIAFILFSVWILGYMLVERPKESAIGLLFVLAGIGTYFMSKRKF</sequence>
<dbReference type="InterPro" id="IPR050598">
    <property type="entry name" value="AminoAcid_Transporter"/>
</dbReference>
<keyword evidence="7" id="KW-1185">Reference proteome</keyword>
<dbReference type="OrthoDB" id="9806937at2"/>
<dbReference type="RefSeq" id="WP_138854265.1">
    <property type="nucleotide sequence ID" value="NZ_CP040710.1"/>
</dbReference>
<keyword evidence="2 5" id="KW-0812">Transmembrane</keyword>
<comment type="subcellular location">
    <subcellularLocation>
        <location evidence="1">Membrane</location>
        <topology evidence="1">Multi-pass membrane protein</topology>
    </subcellularLocation>
</comment>
<dbReference type="EMBL" id="CP040710">
    <property type="protein sequence ID" value="QCX01928.1"/>
    <property type="molecule type" value="Genomic_DNA"/>
</dbReference>
<feature type="transmembrane region" description="Helical" evidence="5">
    <location>
        <begin position="192"/>
        <end position="214"/>
    </location>
</feature>
<evidence type="ECO:0000256" key="1">
    <source>
        <dbReference type="ARBA" id="ARBA00004141"/>
    </source>
</evidence>
<protein>
    <submittedName>
        <fullName evidence="6">Amino acid permease</fullName>
    </submittedName>
</protein>